<keyword evidence="9" id="KW-0969">Cilium</keyword>
<evidence type="ECO:0000313" key="10">
    <source>
        <dbReference type="Proteomes" id="UP000830326"/>
    </source>
</evidence>
<feature type="domain" description="Anti-sigma-28 factor FlgM C-terminal" evidence="8">
    <location>
        <begin position="33"/>
        <end position="83"/>
    </location>
</feature>
<dbReference type="InterPro" id="IPR035890">
    <property type="entry name" value="Anti-sigma-28_factor_FlgM_sf"/>
</dbReference>
<evidence type="ECO:0000256" key="6">
    <source>
        <dbReference type="ARBA" id="ARBA00023163"/>
    </source>
</evidence>
<proteinExistence type="inferred from homology"/>
<feature type="compositionally biased region" description="Basic and acidic residues" evidence="7">
    <location>
        <begin position="31"/>
        <end position="55"/>
    </location>
</feature>
<feature type="region of interest" description="Disordered" evidence="7">
    <location>
        <begin position="1"/>
        <end position="55"/>
    </location>
</feature>
<keyword evidence="9" id="KW-0966">Cell projection</keyword>
<feature type="compositionally biased region" description="Polar residues" evidence="7">
    <location>
        <begin position="1"/>
        <end position="30"/>
    </location>
</feature>
<keyword evidence="6" id="KW-0804">Transcription</keyword>
<protein>
    <recommendedName>
        <fullName evidence="2">Negative regulator of flagellin synthesis</fullName>
    </recommendedName>
</protein>
<dbReference type="InterPro" id="IPR031316">
    <property type="entry name" value="FlgM_C"/>
</dbReference>
<sequence length="89" mass="10150">MKINGPNHSNFNPYKKQVTQQADVQRQKQSQQDKVEISHQGKALQESEQKSSARQKYVDEIKAAVNDGKYQVDPNATAKKMVDFWSNKG</sequence>
<dbReference type="Proteomes" id="UP000830326">
    <property type="component" value="Chromosome"/>
</dbReference>
<dbReference type="RefSeq" id="WP_245031856.1">
    <property type="nucleotide sequence ID" value="NZ_CP095075.1"/>
</dbReference>
<keyword evidence="10" id="KW-1185">Reference proteome</keyword>
<evidence type="ECO:0000256" key="1">
    <source>
        <dbReference type="ARBA" id="ARBA00005322"/>
    </source>
</evidence>
<dbReference type="InterPro" id="IPR007412">
    <property type="entry name" value="FlgM"/>
</dbReference>
<name>A0ABY4HAF1_9BACI</name>
<dbReference type="NCBIfam" id="TIGR03824">
    <property type="entry name" value="FlgM_jcvi"/>
    <property type="match status" value="1"/>
</dbReference>
<gene>
    <name evidence="9" type="primary">flgM</name>
    <name evidence="9" type="ORF">MUO15_19165</name>
</gene>
<evidence type="ECO:0000259" key="8">
    <source>
        <dbReference type="Pfam" id="PF04316"/>
    </source>
</evidence>
<accession>A0ABY4HAF1</accession>
<evidence type="ECO:0000313" key="9">
    <source>
        <dbReference type="EMBL" id="UOR11669.1"/>
    </source>
</evidence>
<keyword evidence="5" id="KW-0805">Transcription regulation</keyword>
<keyword evidence="9" id="KW-0282">Flagellum</keyword>
<reference evidence="9" key="1">
    <citation type="submission" date="2022-04" db="EMBL/GenBank/DDBJ databases">
        <title>Halobacillus sp. isolated from saltern.</title>
        <authorList>
            <person name="Won M."/>
            <person name="Lee C.-M."/>
            <person name="Woen H.-Y."/>
            <person name="Kwon S.-W."/>
        </authorList>
    </citation>
    <scope>NUCLEOTIDE SEQUENCE</scope>
    <source>
        <strain evidence="9">SSHM10-5</strain>
    </source>
</reference>
<dbReference type="EMBL" id="CP095075">
    <property type="protein sequence ID" value="UOR11669.1"/>
    <property type="molecule type" value="Genomic_DNA"/>
</dbReference>
<evidence type="ECO:0000256" key="4">
    <source>
        <dbReference type="ARBA" id="ARBA00022795"/>
    </source>
</evidence>
<dbReference type="Pfam" id="PF04316">
    <property type="entry name" value="FlgM"/>
    <property type="match status" value="1"/>
</dbReference>
<evidence type="ECO:0000256" key="3">
    <source>
        <dbReference type="ARBA" id="ARBA00022491"/>
    </source>
</evidence>
<keyword evidence="4" id="KW-1005">Bacterial flagellum biogenesis</keyword>
<evidence type="ECO:0000256" key="2">
    <source>
        <dbReference type="ARBA" id="ARBA00017823"/>
    </source>
</evidence>
<dbReference type="SUPFAM" id="SSF101498">
    <property type="entry name" value="Anti-sigma factor FlgM"/>
    <property type="match status" value="1"/>
</dbReference>
<comment type="similarity">
    <text evidence="1">Belongs to the FlgM family.</text>
</comment>
<evidence type="ECO:0000256" key="7">
    <source>
        <dbReference type="SAM" id="MobiDB-lite"/>
    </source>
</evidence>
<evidence type="ECO:0000256" key="5">
    <source>
        <dbReference type="ARBA" id="ARBA00023015"/>
    </source>
</evidence>
<keyword evidence="3" id="KW-0678">Repressor</keyword>
<organism evidence="9 10">
    <name type="scientific">Halobacillus amylolyticus</name>
    <dbReference type="NCBI Taxonomy" id="2932259"/>
    <lineage>
        <taxon>Bacteria</taxon>
        <taxon>Bacillati</taxon>
        <taxon>Bacillota</taxon>
        <taxon>Bacilli</taxon>
        <taxon>Bacillales</taxon>
        <taxon>Bacillaceae</taxon>
        <taxon>Halobacillus</taxon>
    </lineage>
</organism>